<dbReference type="Gene3D" id="1.10.1660.10">
    <property type="match status" value="1"/>
</dbReference>
<evidence type="ECO:0000313" key="7">
    <source>
        <dbReference type="EMBL" id="KAB2929695.1"/>
    </source>
</evidence>
<dbReference type="GO" id="GO:0003700">
    <property type="term" value="F:DNA-binding transcription factor activity"/>
    <property type="evidence" value="ECO:0007669"/>
    <property type="project" value="InterPro"/>
</dbReference>
<name>A0A833LZQ3_9LEPT</name>
<organism evidence="7 8">
    <name type="scientific">Leptonema illini</name>
    <dbReference type="NCBI Taxonomy" id="183"/>
    <lineage>
        <taxon>Bacteria</taxon>
        <taxon>Pseudomonadati</taxon>
        <taxon>Spirochaetota</taxon>
        <taxon>Spirochaetia</taxon>
        <taxon>Leptospirales</taxon>
        <taxon>Leptospiraceae</taxon>
        <taxon>Leptonema</taxon>
    </lineage>
</organism>
<feature type="domain" description="HTH merR-type" evidence="6">
    <location>
        <begin position="6"/>
        <end position="75"/>
    </location>
</feature>
<evidence type="ECO:0000256" key="3">
    <source>
        <dbReference type="ARBA" id="ARBA00023125"/>
    </source>
</evidence>
<evidence type="ECO:0000256" key="1">
    <source>
        <dbReference type="ARBA" id="ARBA00022491"/>
    </source>
</evidence>
<comment type="caution">
    <text evidence="7">The sequence shown here is derived from an EMBL/GenBank/DDBJ whole genome shotgun (WGS) entry which is preliminary data.</text>
</comment>
<dbReference type="InterPro" id="IPR000551">
    <property type="entry name" value="MerR-type_HTH_dom"/>
</dbReference>
<dbReference type="EMBL" id="WBUI01000027">
    <property type="protein sequence ID" value="KAB2929695.1"/>
    <property type="molecule type" value="Genomic_DNA"/>
</dbReference>
<gene>
    <name evidence="7" type="ORF">F9K24_18890</name>
</gene>
<evidence type="ECO:0000259" key="6">
    <source>
        <dbReference type="PROSITE" id="PS50937"/>
    </source>
</evidence>
<feature type="coiled-coil region" evidence="5">
    <location>
        <begin position="93"/>
        <end position="127"/>
    </location>
</feature>
<accession>A0A833LZQ3</accession>
<dbReference type="PANTHER" id="PTHR30204">
    <property type="entry name" value="REDOX-CYCLING DRUG-SENSING TRANSCRIPTIONAL ACTIVATOR SOXR"/>
    <property type="match status" value="1"/>
</dbReference>
<dbReference type="InterPro" id="IPR047057">
    <property type="entry name" value="MerR_fam"/>
</dbReference>
<keyword evidence="1" id="KW-0678">Repressor</keyword>
<evidence type="ECO:0000256" key="4">
    <source>
        <dbReference type="ARBA" id="ARBA00023163"/>
    </source>
</evidence>
<evidence type="ECO:0000256" key="2">
    <source>
        <dbReference type="ARBA" id="ARBA00023015"/>
    </source>
</evidence>
<sequence>MPEEPIYTTGELARRAGVSQRTIRYYEELGLVKPTSRLPGGRRLFTEDALQRLRFISRLKKVGLSLEEMHHINQVFTINQSTTIMLQEVDCILQDHLLRIEQQKKDLEQAEKEIDDFRRQIQLRIRKLGKPAEKAGAE</sequence>
<keyword evidence="2" id="KW-0805">Transcription regulation</keyword>
<keyword evidence="3" id="KW-0238">DNA-binding</keyword>
<dbReference type="InterPro" id="IPR009061">
    <property type="entry name" value="DNA-bd_dom_put_sf"/>
</dbReference>
<dbReference type="SUPFAM" id="SSF46955">
    <property type="entry name" value="Putative DNA-binding domain"/>
    <property type="match status" value="1"/>
</dbReference>
<dbReference type="AlphaFoldDB" id="A0A833LZQ3"/>
<dbReference type="PROSITE" id="PS50937">
    <property type="entry name" value="HTH_MERR_2"/>
    <property type="match status" value="1"/>
</dbReference>
<keyword evidence="4" id="KW-0804">Transcription</keyword>
<dbReference type="SMART" id="SM00422">
    <property type="entry name" value="HTH_MERR"/>
    <property type="match status" value="1"/>
</dbReference>
<dbReference type="PROSITE" id="PS00552">
    <property type="entry name" value="HTH_MERR_1"/>
    <property type="match status" value="1"/>
</dbReference>
<keyword evidence="5" id="KW-0175">Coiled coil</keyword>
<reference evidence="7 8" key="1">
    <citation type="submission" date="2019-10" db="EMBL/GenBank/DDBJ databases">
        <title>Extracellular Electron Transfer in a Candidatus Methanoperedens spp. Enrichment Culture.</title>
        <authorList>
            <person name="Berger S."/>
            <person name="Rangel Shaw D."/>
            <person name="Berben T."/>
            <person name="In 'T Zandt M."/>
            <person name="Frank J."/>
            <person name="Reimann J."/>
            <person name="Jetten M.S.M."/>
            <person name="Welte C.U."/>
        </authorList>
    </citation>
    <scope>NUCLEOTIDE SEQUENCE [LARGE SCALE GENOMIC DNA]</scope>
    <source>
        <strain evidence="7">SB12</strain>
    </source>
</reference>
<evidence type="ECO:0000256" key="5">
    <source>
        <dbReference type="SAM" id="Coils"/>
    </source>
</evidence>
<evidence type="ECO:0000313" key="8">
    <source>
        <dbReference type="Proteomes" id="UP000460298"/>
    </source>
</evidence>
<dbReference type="GO" id="GO:0003677">
    <property type="term" value="F:DNA binding"/>
    <property type="evidence" value="ECO:0007669"/>
    <property type="project" value="UniProtKB-KW"/>
</dbReference>
<dbReference type="Proteomes" id="UP000460298">
    <property type="component" value="Unassembled WGS sequence"/>
</dbReference>
<proteinExistence type="predicted"/>
<dbReference type="Pfam" id="PF13411">
    <property type="entry name" value="MerR_1"/>
    <property type="match status" value="1"/>
</dbReference>
<protein>
    <submittedName>
        <fullName evidence="7">MerR family transcriptional regulator</fullName>
    </submittedName>
</protein>
<dbReference type="PANTHER" id="PTHR30204:SF69">
    <property type="entry name" value="MERR-FAMILY TRANSCRIPTIONAL REGULATOR"/>
    <property type="match status" value="1"/>
</dbReference>
<dbReference type="PRINTS" id="PR00040">
    <property type="entry name" value="HTHMERR"/>
</dbReference>